<accession>A0A7S3ESW5</accession>
<sequence length="168" mass="18529">VRITYAFVDYGHEGQLQTIDLLANQSVGAPDAVLLGFGAWNIIFTPTKLAEYAVSVARFMAQLQEFFTTRQTGRYFATLRDHPIDWVFASVVGCPAEDGTFKAFNAISRAAAHAQGWSWFDRNAVIRGDCSPKATCAYGHHHPLGAAQNVILKLYLRHVARSLRASDA</sequence>
<gene>
    <name evidence="1" type="ORF">HERI1096_LOCUS6673</name>
</gene>
<dbReference type="SUPFAM" id="SSF52266">
    <property type="entry name" value="SGNH hydrolase"/>
    <property type="match status" value="1"/>
</dbReference>
<dbReference type="EMBL" id="HBHX01011991">
    <property type="protein sequence ID" value="CAE0106015.1"/>
    <property type="molecule type" value="Transcribed_RNA"/>
</dbReference>
<evidence type="ECO:0000313" key="1">
    <source>
        <dbReference type="EMBL" id="CAE0106015.1"/>
    </source>
</evidence>
<protein>
    <submittedName>
        <fullName evidence="1">Uncharacterized protein</fullName>
    </submittedName>
</protein>
<reference evidence="1" key="1">
    <citation type="submission" date="2021-01" db="EMBL/GenBank/DDBJ databases">
        <authorList>
            <person name="Corre E."/>
            <person name="Pelletier E."/>
            <person name="Niang G."/>
            <person name="Scheremetjew M."/>
            <person name="Finn R."/>
            <person name="Kale V."/>
            <person name="Holt S."/>
            <person name="Cochrane G."/>
            <person name="Meng A."/>
            <person name="Brown T."/>
            <person name="Cohen L."/>
        </authorList>
    </citation>
    <scope>NUCLEOTIDE SEQUENCE</scope>
    <source>
        <strain evidence="1">CCMP281</strain>
    </source>
</reference>
<dbReference type="AlphaFoldDB" id="A0A7S3ESW5"/>
<organism evidence="1">
    <name type="scientific">Haptolina ericina</name>
    <dbReference type="NCBI Taxonomy" id="156174"/>
    <lineage>
        <taxon>Eukaryota</taxon>
        <taxon>Haptista</taxon>
        <taxon>Haptophyta</taxon>
        <taxon>Prymnesiophyceae</taxon>
        <taxon>Prymnesiales</taxon>
        <taxon>Prymnesiaceae</taxon>
        <taxon>Haptolina</taxon>
    </lineage>
</organism>
<feature type="non-terminal residue" evidence="1">
    <location>
        <position position="1"/>
    </location>
</feature>
<name>A0A7S3ESW5_9EUKA</name>
<proteinExistence type="predicted"/>